<keyword evidence="10" id="KW-0067">ATP-binding</keyword>
<keyword evidence="7 14" id="KW-0812">Transmembrane</keyword>
<evidence type="ECO:0000256" key="9">
    <source>
        <dbReference type="ARBA" id="ARBA00022777"/>
    </source>
</evidence>
<dbReference type="SUPFAM" id="SSF103190">
    <property type="entry name" value="Sensory domain-like"/>
    <property type="match status" value="1"/>
</dbReference>
<dbReference type="OrthoDB" id="9792686at2"/>
<dbReference type="SUPFAM" id="SSF55874">
    <property type="entry name" value="ATPase domain of HSP90 chaperone/DNA topoisomerase II/histidine kinase"/>
    <property type="match status" value="1"/>
</dbReference>
<evidence type="ECO:0000259" key="15">
    <source>
        <dbReference type="PROSITE" id="PS50109"/>
    </source>
</evidence>
<evidence type="ECO:0000256" key="13">
    <source>
        <dbReference type="ARBA" id="ARBA00023136"/>
    </source>
</evidence>
<dbReference type="Pfam" id="PF02518">
    <property type="entry name" value="HATPase_c"/>
    <property type="match status" value="1"/>
</dbReference>
<dbReference type="Proteomes" id="UP000198892">
    <property type="component" value="Unassembled WGS sequence"/>
</dbReference>
<dbReference type="PANTHER" id="PTHR44936">
    <property type="entry name" value="SENSOR PROTEIN CREC"/>
    <property type="match status" value="1"/>
</dbReference>
<keyword evidence="9 16" id="KW-0418">Kinase</keyword>
<evidence type="ECO:0000256" key="7">
    <source>
        <dbReference type="ARBA" id="ARBA00022692"/>
    </source>
</evidence>
<dbReference type="STRING" id="1884432.SAMN05518683_1022"/>
<dbReference type="RefSeq" id="WP_093334869.1">
    <property type="nucleotide sequence ID" value="NZ_FOXD01000002.1"/>
</dbReference>
<dbReference type="InterPro" id="IPR003594">
    <property type="entry name" value="HATPase_dom"/>
</dbReference>
<keyword evidence="12" id="KW-0902">Two-component regulatory system</keyword>
<evidence type="ECO:0000256" key="4">
    <source>
        <dbReference type="ARBA" id="ARBA00022475"/>
    </source>
</evidence>
<keyword evidence="5" id="KW-0597">Phosphoprotein</keyword>
<sequence length="535" mass="59277">MFKWKLFHRMTAVIALLLTAVTGVLAGFFYIFFSDSLEQQVGQNALNLAHSVAESPEIQAAFNDDHPSETIQPITERILERTGAEFIVVGNRQSVRYSHPEPDRIGETMIGGDNRRALQEGESYVSREEGSLGPSIRGKTPVFNENGSVIGVISVGFLQKNVNDLITDYSTELWVAFALLLLLGLTGAHFIVRWIKSSLFDLEPEEIAQLYIQKEGVLQAAHESIIAFDSAGNATFMNRSAEQAVSQNGDKTALLETLVSSDILETVLKEGRARHFVERSLAGTTMLLHLIPIEYGPRITGAVASFHPKNEVDRLNMELSDMRAYSETLRAQTHEFSNKLFTISGLLQMNEVDQATEYIQYETKTQQNRIHFFTSRVADPSVAGLLLGKYNQAYEKNITLTIHPDSSLSSRLPALLQHTVLTALGNVLDNAFEAVLRNGQAAKQVTIHFTDIGDTIIFEVDDNGPGLSEEEAGTVFERGISTKEESGHGYGLFLVKETLEHVNGDVYLEESEWGGACVVLSFPKYNEEERSNGEI</sequence>
<keyword evidence="11 14" id="KW-1133">Transmembrane helix</keyword>
<dbReference type="SUPFAM" id="SSF55890">
    <property type="entry name" value="Sporulation response regulatory protein Spo0B"/>
    <property type="match status" value="1"/>
</dbReference>
<comment type="catalytic activity">
    <reaction evidence="1">
        <text>ATP + protein L-histidine = ADP + protein N-phospho-L-histidine.</text>
        <dbReference type="EC" id="2.7.13.3"/>
    </reaction>
</comment>
<dbReference type="AlphaFoldDB" id="A0A1I5LWD7"/>
<evidence type="ECO:0000256" key="14">
    <source>
        <dbReference type="SAM" id="Phobius"/>
    </source>
</evidence>
<keyword evidence="8" id="KW-0547">Nucleotide-binding</keyword>
<evidence type="ECO:0000256" key="11">
    <source>
        <dbReference type="ARBA" id="ARBA00022989"/>
    </source>
</evidence>
<dbReference type="InterPro" id="IPR029151">
    <property type="entry name" value="Sensor-like_sf"/>
</dbReference>
<evidence type="ECO:0000256" key="3">
    <source>
        <dbReference type="ARBA" id="ARBA00012438"/>
    </source>
</evidence>
<dbReference type="EMBL" id="FOXD01000002">
    <property type="protein sequence ID" value="SFP01552.1"/>
    <property type="molecule type" value="Genomic_DNA"/>
</dbReference>
<dbReference type="PANTHER" id="PTHR44936:SF10">
    <property type="entry name" value="SENSOR PROTEIN RSTB"/>
    <property type="match status" value="1"/>
</dbReference>
<comment type="subcellular location">
    <subcellularLocation>
        <location evidence="2">Cell membrane</location>
        <topology evidence="2">Multi-pass membrane protein</topology>
    </subcellularLocation>
</comment>
<protein>
    <recommendedName>
        <fullName evidence="3">histidine kinase</fullName>
        <ecNumber evidence="3">2.7.13.3</ecNumber>
    </recommendedName>
</protein>
<reference evidence="17" key="1">
    <citation type="submission" date="2016-10" db="EMBL/GenBank/DDBJ databases">
        <authorList>
            <person name="Varghese N."/>
            <person name="Submissions S."/>
        </authorList>
    </citation>
    <scope>NUCLEOTIDE SEQUENCE [LARGE SCALE GENOMIC DNA]</scope>
    <source>
        <strain evidence="17">S7</strain>
    </source>
</reference>
<evidence type="ECO:0000256" key="5">
    <source>
        <dbReference type="ARBA" id="ARBA00022553"/>
    </source>
</evidence>
<dbReference type="GO" id="GO:0005886">
    <property type="term" value="C:plasma membrane"/>
    <property type="evidence" value="ECO:0007669"/>
    <property type="project" value="UniProtKB-SubCell"/>
</dbReference>
<dbReference type="InterPro" id="IPR033463">
    <property type="entry name" value="sCache_3"/>
</dbReference>
<dbReference type="Gene3D" id="3.30.450.20">
    <property type="entry name" value="PAS domain"/>
    <property type="match status" value="2"/>
</dbReference>
<dbReference type="PROSITE" id="PS50109">
    <property type="entry name" value="HIS_KIN"/>
    <property type="match status" value="1"/>
</dbReference>
<dbReference type="InterPro" id="IPR050980">
    <property type="entry name" value="2C_sensor_his_kinase"/>
</dbReference>
<keyword evidence="17" id="KW-1185">Reference proteome</keyword>
<keyword evidence="13 14" id="KW-0472">Membrane</keyword>
<dbReference type="InterPro" id="IPR016120">
    <property type="entry name" value="Sig_transdc_His_kin_SpoOB"/>
</dbReference>
<evidence type="ECO:0000256" key="2">
    <source>
        <dbReference type="ARBA" id="ARBA00004651"/>
    </source>
</evidence>
<evidence type="ECO:0000313" key="16">
    <source>
        <dbReference type="EMBL" id="SFP01552.1"/>
    </source>
</evidence>
<dbReference type="Gene3D" id="1.10.287.130">
    <property type="match status" value="1"/>
</dbReference>
<dbReference type="Pfam" id="PF14689">
    <property type="entry name" value="SPOB_a"/>
    <property type="match status" value="1"/>
</dbReference>
<dbReference type="InterPro" id="IPR039506">
    <property type="entry name" value="SPOB_a"/>
</dbReference>
<dbReference type="InterPro" id="IPR005467">
    <property type="entry name" value="His_kinase_dom"/>
</dbReference>
<gene>
    <name evidence="16" type="ORF">SAMN05518683_1022</name>
</gene>
<proteinExistence type="predicted"/>
<accession>A0A1I5LWD7</accession>
<dbReference type="GO" id="GO:0005524">
    <property type="term" value="F:ATP binding"/>
    <property type="evidence" value="ECO:0007669"/>
    <property type="project" value="UniProtKB-KW"/>
</dbReference>
<feature type="domain" description="Histidine kinase" evidence="15">
    <location>
        <begin position="331"/>
        <end position="526"/>
    </location>
</feature>
<dbReference type="Pfam" id="PF17203">
    <property type="entry name" value="sCache_3_2"/>
    <property type="match status" value="1"/>
</dbReference>
<dbReference type="EC" id="2.7.13.3" evidence="3"/>
<dbReference type="GO" id="GO:0000155">
    <property type="term" value="F:phosphorelay sensor kinase activity"/>
    <property type="evidence" value="ECO:0007669"/>
    <property type="project" value="InterPro"/>
</dbReference>
<evidence type="ECO:0000256" key="12">
    <source>
        <dbReference type="ARBA" id="ARBA00023012"/>
    </source>
</evidence>
<evidence type="ECO:0000256" key="1">
    <source>
        <dbReference type="ARBA" id="ARBA00000085"/>
    </source>
</evidence>
<keyword evidence="6" id="KW-0808">Transferase</keyword>
<name>A0A1I5LWD7_9BACI</name>
<dbReference type="SMART" id="SM00387">
    <property type="entry name" value="HATPase_c"/>
    <property type="match status" value="1"/>
</dbReference>
<evidence type="ECO:0000256" key="8">
    <source>
        <dbReference type="ARBA" id="ARBA00022741"/>
    </source>
</evidence>
<dbReference type="PRINTS" id="PR00344">
    <property type="entry name" value="BCTRLSENSOR"/>
</dbReference>
<feature type="transmembrane region" description="Helical" evidence="14">
    <location>
        <begin position="173"/>
        <end position="192"/>
    </location>
</feature>
<evidence type="ECO:0000313" key="17">
    <source>
        <dbReference type="Proteomes" id="UP000198892"/>
    </source>
</evidence>
<evidence type="ECO:0000256" key="6">
    <source>
        <dbReference type="ARBA" id="ARBA00022679"/>
    </source>
</evidence>
<keyword evidence="4" id="KW-1003">Cell membrane</keyword>
<evidence type="ECO:0000256" key="10">
    <source>
        <dbReference type="ARBA" id="ARBA00022840"/>
    </source>
</evidence>
<organism evidence="16 17">
    <name type="scientific">Salibacterium halotolerans</name>
    <dbReference type="NCBI Taxonomy" id="1884432"/>
    <lineage>
        <taxon>Bacteria</taxon>
        <taxon>Bacillati</taxon>
        <taxon>Bacillota</taxon>
        <taxon>Bacilli</taxon>
        <taxon>Bacillales</taxon>
        <taxon>Bacillaceae</taxon>
    </lineage>
</organism>
<dbReference type="InterPro" id="IPR036890">
    <property type="entry name" value="HATPase_C_sf"/>
</dbReference>
<dbReference type="InterPro" id="IPR004358">
    <property type="entry name" value="Sig_transdc_His_kin-like_C"/>
</dbReference>
<dbReference type="Gene3D" id="3.30.565.10">
    <property type="entry name" value="Histidine kinase-like ATPase, C-terminal domain"/>
    <property type="match status" value="1"/>
</dbReference>